<dbReference type="SUPFAM" id="SSF53850">
    <property type="entry name" value="Periplasmic binding protein-like II"/>
    <property type="match status" value="1"/>
</dbReference>
<dbReference type="Proteomes" id="UP000198104">
    <property type="component" value="Unassembled WGS sequence"/>
</dbReference>
<reference evidence="1 2" key="1">
    <citation type="submission" date="2017-05" db="EMBL/GenBank/DDBJ databases">
        <title>Polynucleobacter sp. MWH-K35W1 isolated from the permanently anoxic monimolimnion of a meromictic lake.</title>
        <authorList>
            <person name="Hahn M.W."/>
        </authorList>
    </citation>
    <scope>NUCLEOTIDE SEQUENCE [LARGE SCALE GENOMIC DNA]</scope>
    <source>
        <strain evidence="1 2">MWH-K35W1</strain>
    </source>
</reference>
<proteinExistence type="predicted"/>
<gene>
    <name evidence="1" type="ORF">CBI30_07495</name>
</gene>
<dbReference type="PANTHER" id="PTHR35841:SF1">
    <property type="entry name" value="PHOSPHONATES-BINDING PERIPLASMIC PROTEIN"/>
    <property type="match status" value="1"/>
</dbReference>
<dbReference type="Gene3D" id="3.40.190.10">
    <property type="entry name" value="Periplasmic binding protein-like II"/>
    <property type="match status" value="2"/>
</dbReference>
<organism evidence="1 2">
    <name type="scientific">Polynucleobacter aenigmaticus</name>
    <dbReference type="NCBI Taxonomy" id="1743164"/>
    <lineage>
        <taxon>Bacteria</taxon>
        <taxon>Pseudomonadati</taxon>
        <taxon>Pseudomonadota</taxon>
        <taxon>Betaproteobacteria</taxon>
        <taxon>Burkholderiales</taxon>
        <taxon>Burkholderiaceae</taxon>
        <taxon>Polynucleobacter</taxon>
    </lineage>
</organism>
<evidence type="ECO:0000313" key="2">
    <source>
        <dbReference type="Proteomes" id="UP000198104"/>
    </source>
</evidence>
<evidence type="ECO:0008006" key="3">
    <source>
        <dbReference type="Google" id="ProtNLM"/>
    </source>
</evidence>
<comment type="caution">
    <text evidence="1">The sequence shown here is derived from an EMBL/GenBank/DDBJ whole genome shotgun (WGS) entry which is preliminary data.</text>
</comment>
<name>A0A254Q6Z3_9BURK</name>
<keyword evidence="2" id="KW-1185">Reference proteome</keyword>
<dbReference type="EMBL" id="NGUO01000011">
    <property type="protein sequence ID" value="OWS71282.1"/>
    <property type="molecule type" value="Genomic_DNA"/>
</dbReference>
<sequence length="295" mass="33446">MRQQCNLNSDMKKICFNFFVVLVLWTPFLTHSECIGDIVAKKSYSVYVVPQTAISQLYSYWVPLLESLGKRSNQCFELIVPATIPIFEKQLLNGKADFAFVNPYHAVMAFKAHQYVPLIADGKNKLDGLIVVRADSKINELKDLNHSKIAFPAPNAFAASLLIRSFLMQKGIKFEPIYVKSHKNVYWSVMTGDVPAGGGVNNTFFREPDEIKNQLRILYKTPMFMPHPFIANPRVPPSVQQAVQNAFLSMKNDPALTEILNNVQIPDPIAVDYRKDYMPIDKLILEKFAVSSENQ</sequence>
<accession>A0A254Q6Z3</accession>
<dbReference type="PANTHER" id="PTHR35841">
    <property type="entry name" value="PHOSPHONATES-BINDING PERIPLASMIC PROTEIN"/>
    <property type="match status" value="1"/>
</dbReference>
<dbReference type="AlphaFoldDB" id="A0A254Q6Z3"/>
<protein>
    <recommendedName>
        <fullName evidence="3">Phosphate ABC transporter</fullName>
    </recommendedName>
</protein>
<dbReference type="Pfam" id="PF12974">
    <property type="entry name" value="Phosphonate-bd"/>
    <property type="match status" value="1"/>
</dbReference>
<evidence type="ECO:0000313" key="1">
    <source>
        <dbReference type="EMBL" id="OWS71282.1"/>
    </source>
</evidence>